<dbReference type="PANTHER" id="PTHR10814:SF21">
    <property type="entry name" value="PROTEIN GROUCHO"/>
    <property type="match status" value="1"/>
</dbReference>
<protein>
    <submittedName>
        <fullName evidence="3">Uncharacterized protein</fullName>
    </submittedName>
</protein>
<dbReference type="PANTHER" id="PTHR10814">
    <property type="entry name" value="TRANSDUCIN-LIKE ENHANCER PROTEIN"/>
    <property type="match status" value="1"/>
</dbReference>
<dbReference type="Pfam" id="PF00400">
    <property type="entry name" value="WD40"/>
    <property type="match status" value="2"/>
</dbReference>
<dbReference type="GO" id="GO:0090090">
    <property type="term" value="P:negative regulation of canonical Wnt signaling pathway"/>
    <property type="evidence" value="ECO:0007669"/>
    <property type="project" value="TreeGrafter"/>
</dbReference>
<organism evidence="3 4">
    <name type="scientific">Schistosoma margrebowiei</name>
    <dbReference type="NCBI Taxonomy" id="48269"/>
    <lineage>
        <taxon>Eukaryota</taxon>
        <taxon>Metazoa</taxon>
        <taxon>Spiralia</taxon>
        <taxon>Lophotrochozoa</taxon>
        <taxon>Platyhelminthes</taxon>
        <taxon>Trematoda</taxon>
        <taxon>Digenea</taxon>
        <taxon>Strigeidida</taxon>
        <taxon>Schistosomatoidea</taxon>
        <taxon>Schistosomatidae</taxon>
        <taxon>Schistosoma</taxon>
    </lineage>
</organism>
<dbReference type="InterPro" id="IPR036322">
    <property type="entry name" value="WD40_repeat_dom_sf"/>
</dbReference>
<dbReference type="InterPro" id="IPR015943">
    <property type="entry name" value="WD40/YVTN_repeat-like_dom_sf"/>
</dbReference>
<gene>
    <name evidence="3" type="ORF">SMRZ_LOCUS10878</name>
</gene>
<keyword evidence="4" id="KW-1185">Reference proteome</keyword>
<proteinExistence type="inferred from homology"/>
<feature type="region of interest" description="Disordered" evidence="2">
    <location>
        <begin position="1"/>
        <end position="45"/>
    </location>
</feature>
<comment type="similarity">
    <text evidence="1">Belongs to the WD repeat Groucho/TLE family.</text>
</comment>
<dbReference type="InterPro" id="IPR001680">
    <property type="entry name" value="WD40_rpt"/>
</dbReference>
<evidence type="ECO:0000256" key="1">
    <source>
        <dbReference type="ARBA" id="ARBA00005969"/>
    </source>
</evidence>
<evidence type="ECO:0000313" key="4">
    <source>
        <dbReference type="Proteomes" id="UP000277204"/>
    </source>
</evidence>
<name>A0A183M4A3_9TREM</name>
<dbReference type="AlphaFoldDB" id="A0A183M4A3"/>
<dbReference type="Gene3D" id="2.130.10.10">
    <property type="entry name" value="YVTN repeat-like/Quinoprotein amine dehydrogenase"/>
    <property type="match status" value="1"/>
</dbReference>
<dbReference type="GO" id="GO:0003714">
    <property type="term" value="F:transcription corepressor activity"/>
    <property type="evidence" value="ECO:0007669"/>
    <property type="project" value="TreeGrafter"/>
</dbReference>
<dbReference type="SUPFAM" id="SSF50978">
    <property type="entry name" value="WD40 repeat-like"/>
    <property type="match status" value="1"/>
</dbReference>
<evidence type="ECO:0000256" key="2">
    <source>
        <dbReference type="SAM" id="MobiDB-lite"/>
    </source>
</evidence>
<feature type="compositionally biased region" description="Polar residues" evidence="2">
    <location>
        <begin position="34"/>
        <end position="45"/>
    </location>
</feature>
<dbReference type="STRING" id="48269.A0A183M4A3"/>
<sequence length="194" mass="20527">MAPTRRQAESVSPVSVDGESTSSGGAGAGGGTRDTVSPQSFVSGSNKSLSIESWLAVGLESSEVEVLAIGPDGPPVSAFSVNYNVPREESGSGSGNPSPISHHTGSNQPQHFRLTHHESCVLALRFAHHADWFLTTGKDHQVNAWRTPYGACLLETKEAASVLTCDISLDDKFVVTGSGDKRANLYEVIFTSQR</sequence>
<feature type="region of interest" description="Disordered" evidence="2">
    <location>
        <begin position="85"/>
        <end position="110"/>
    </location>
</feature>
<dbReference type="GO" id="GO:0005667">
    <property type="term" value="C:transcription regulator complex"/>
    <property type="evidence" value="ECO:0007669"/>
    <property type="project" value="TreeGrafter"/>
</dbReference>
<reference evidence="3 4" key="1">
    <citation type="submission" date="2018-11" db="EMBL/GenBank/DDBJ databases">
        <authorList>
            <consortium name="Pathogen Informatics"/>
        </authorList>
    </citation>
    <scope>NUCLEOTIDE SEQUENCE [LARGE SCALE GENOMIC DNA]</scope>
    <source>
        <strain evidence="3 4">Zambia</strain>
    </source>
</reference>
<feature type="compositionally biased region" description="Polar residues" evidence="2">
    <location>
        <begin position="96"/>
        <end position="110"/>
    </location>
</feature>
<accession>A0A183M4A3</accession>
<evidence type="ECO:0000313" key="3">
    <source>
        <dbReference type="EMBL" id="VDO92265.1"/>
    </source>
</evidence>
<dbReference type="PROSITE" id="PS50082">
    <property type="entry name" value="WD_REPEATS_2"/>
    <property type="match status" value="1"/>
</dbReference>
<dbReference type="GO" id="GO:0005634">
    <property type="term" value="C:nucleus"/>
    <property type="evidence" value="ECO:0007669"/>
    <property type="project" value="InterPro"/>
</dbReference>
<dbReference type="EMBL" id="UZAI01005833">
    <property type="protein sequence ID" value="VDO92265.1"/>
    <property type="molecule type" value="Genomic_DNA"/>
</dbReference>
<dbReference type="Proteomes" id="UP000277204">
    <property type="component" value="Unassembled WGS sequence"/>
</dbReference>
<dbReference type="InterPro" id="IPR009146">
    <property type="entry name" value="Groucho_enhance"/>
</dbReference>
<dbReference type="SMART" id="SM00320">
    <property type="entry name" value="WD40"/>
    <property type="match status" value="2"/>
</dbReference>